<dbReference type="RefSeq" id="WP_308957091.1">
    <property type="nucleotide sequence ID" value="NZ_JAVICY010000031.1"/>
</dbReference>
<dbReference type="AlphaFoldDB" id="A0AAW8JKV4"/>
<gene>
    <name evidence="1" type="ORF">RFH51_15730</name>
</gene>
<comment type="caution">
    <text evidence="1">The sequence shown here is derived from an EMBL/GenBank/DDBJ whole genome shotgun (WGS) entry which is preliminary data.</text>
</comment>
<proteinExistence type="predicted"/>
<evidence type="ECO:0000313" key="2">
    <source>
        <dbReference type="Proteomes" id="UP001243195"/>
    </source>
</evidence>
<protein>
    <submittedName>
        <fullName evidence="1">Uncharacterized protein</fullName>
    </submittedName>
</protein>
<evidence type="ECO:0000313" key="1">
    <source>
        <dbReference type="EMBL" id="MDQ9072908.1"/>
    </source>
</evidence>
<organism evidence="1 2">
    <name type="scientific">Acinetobacter gerneri</name>
    <dbReference type="NCBI Taxonomy" id="202952"/>
    <lineage>
        <taxon>Bacteria</taxon>
        <taxon>Pseudomonadati</taxon>
        <taxon>Pseudomonadota</taxon>
        <taxon>Gammaproteobacteria</taxon>
        <taxon>Moraxellales</taxon>
        <taxon>Moraxellaceae</taxon>
        <taxon>Acinetobacter</taxon>
    </lineage>
</organism>
<sequence length="288" mass="33398">MSSNRRSTDLKEPINKIKVDQYYVVIGVEANNENAYREDKITFSNKIAKHQYLSGPNLDWGHAFFYVVHNEKVICFFSFGPSAGKKLGENKIIGNASTCQYSIGEVTQMYVLKIDEDSAHKIKKDVEQMYLKSNNQMYDEESESWVTYSSNEKKYRAITNETCAKEAYNILLKYLGNKIPNAFGYIKTYGISKNAICPYAWNESLNSSKLNHYIYPEYPKIGKAKDLLAAYSKINDDGKQEKIYTYYLRTEESNAYFMEMIPPFTAGDDKDWYLVEDEIDPLKINKYF</sequence>
<dbReference type="Proteomes" id="UP001243195">
    <property type="component" value="Unassembled WGS sequence"/>
</dbReference>
<name>A0AAW8JKV4_9GAMM</name>
<reference evidence="1" key="1">
    <citation type="submission" date="2023-08" db="EMBL/GenBank/DDBJ databases">
        <title>Emergence of clinically-relevant ST2 carbapenem-resistant Acinetobacter baumannii strains in hospital sewages in Zhejiang, East of China.</title>
        <authorList>
            <person name="Kaichao C."/>
            <person name="Zhang R."/>
        </authorList>
    </citation>
    <scope>NUCLEOTIDE SEQUENCE</scope>
    <source>
        <strain evidence="1">M-SY-60</strain>
    </source>
</reference>
<accession>A0AAW8JKV4</accession>
<dbReference type="EMBL" id="JAVIDA010000028">
    <property type="protein sequence ID" value="MDQ9072908.1"/>
    <property type="molecule type" value="Genomic_DNA"/>
</dbReference>